<dbReference type="Pfam" id="PF14300">
    <property type="entry name" value="DMP19"/>
    <property type="match status" value="1"/>
</dbReference>
<proteinExistence type="predicted"/>
<gene>
    <name evidence="2" type="ORF">KO481_26075</name>
</gene>
<comment type="caution">
    <text evidence="2">The sequence shown here is derived from an EMBL/GenBank/DDBJ whole genome shotgun (WGS) entry which is preliminary data.</text>
</comment>
<dbReference type="Gene3D" id="1.20.1420.60">
    <property type="match status" value="1"/>
</dbReference>
<accession>A0ABS6B3W5</accession>
<organism evidence="2 3">
    <name type="scientific">Nocardia albiluteola</name>
    <dbReference type="NCBI Taxonomy" id="2842303"/>
    <lineage>
        <taxon>Bacteria</taxon>
        <taxon>Bacillati</taxon>
        <taxon>Actinomycetota</taxon>
        <taxon>Actinomycetes</taxon>
        <taxon>Mycobacteriales</taxon>
        <taxon>Nocardiaceae</taxon>
        <taxon>Nocardia</taxon>
    </lineage>
</organism>
<keyword evidence="3" id="KW-1185">Reference proteome</keyword>
<dbReference type="EMBL" id="JAHKNI010000009">
    <property type="protein sequence ID" value="MBU3064986.1"/>
    <property type="molecule type" value="Genomic_DNA"/>
</dbReference>
<dbReference type="RefSeq" id="WP_215920683.1">
    <property type="nucleotide sequence ID" value="NZ_JAHKNI010000009.1"/>
</dbReference>
<protein>
    <submittedName>
        <fullName evidence="2">DUF4375 domain-containing protein</fullName>
    </submittedName>
</protein>
<reference evidence="2 3" key="1">
    <citation type="submission" date="2021-06" db="EMBL/GenBank/DDBJ databases">
        <title>Actinomycetes sequencing.</title>
        <authorList>
            <person name="Shan Q."/>
        </authorList>
    </citation>
    <scope>NUCLEOTIDE SEQUENCE [LARGE SCALE GENOMIC DNA]</scope>
    <source>
        <strain evidence="2 3">NEAU-G5</strain>
    </source>
</reference>
<evidence type="ECO:0000313" key="3">
    <source>
        <dbReference type="Proteomes" id="UP000733379"/>
    </source>
</evidence>
<evidence type="ECO:0000259" key="1">
    <source>
        <dbReference type="Pfam" id="PF14300"/>
    </source>
</evidence>
<name>A0ABS6B3W5_9NOCA</name>
<feature type="domain" description="DNA mimic protein DMP19 C-terminal" evidence="1">
    <location>
        <begin position="35"/>
        <end position="120"/>
    </location>
</feature>
<evidence type="ECO:0000313" key="2">
    <source>
        <dbReference type="EMBL" id="MBU3064986.1"/>
    </source>
</evidence>
<sequence>MGVYNDRLQHMGQSAAQFLNTDPDLDEENHNLLYTIVLAADFDYQVKNGGFAQLIFNLGRDRLEHCHVMLTTVNAPVALSFYVRAITLCVENKADFDQLMADFSVPTRLGQNLISLTVEYLQGANSFDAEVAEFIDSVGEHMRAGLRASPIGTGADASLGQARPAEWRSR</sequence>
<dbReference type="Proteomes" id="UP000733379">
    <property type="component" value="Unassembled WGS sequence"/>
</dbReference>
<dbReference type="InterPro" id="IPR025402">
    <property type="entry name" value="DMP19_C"/>
</dbReference>